<dbReference type="InterPro" id="IPR029058">
    <property type="entry name" value="AB_hydrolase_fold"/>
</dbReference>
<sequence>MTATVSVTISSGTIIGTAGETVDTFNGIPYADAPIGNLRFRPPVKLSRHLGTFDATGKPLSCPQGPVVTLTGLSNFTDALSAGGIVNDPSGEDEASTSARKESRPALASPCYSGSLAAAFSPAAPGVTTLPSSLRLACFIFIFVAVNYRVAAWGFMPGKEILAEGSGNTGLLDQRMGLEWVADNIWAFGGDPGKVTIWGQSSGSISVFEQLVLFNGDASYNGKPLFRGTIMNSGSATPTDPLDSDKAQAIYDAVATSAGCLGNNSLLCLRILDNNAFAVAADSVSDRISYSSLALSYLARPDAGRQDFHDADEGQITKLVNTYSSESRDGSPHHTGIRFESYLGKKRIAAILGDIVFNLVRRISLQTFASVTPTLPTWSYFSSYKYDPVMGQIGTYHGSDIRVLFNDSNDKYPKISGRTYYINFLHNLDPNNGSNVDVFRPQWKYGKQLLHCNANSNGLLVENIAAQATLF</sequence>
<feature type="domain" description="Carboxylesterase type B" evidence="5">
    <location>
        <begin position="6"/>
        <end position="69"/>
    </location>
</feature>
<dbReference type="AlphaFoldDB" id="A0A2T4BLM4"/>
<gene>
    <name evidence="6" type="ORF">BBK36DRAFT_1173447</name>
</gene>
<comment type="similarity">
    <text evidence="1 3">Belongs to the type-B carboxylesterase/lipase family.</text>
</comment>
<dbReference type="Pfam" id="PF00135">
    <property type="entry name" value="COesterase"/>
    <property type="match status" value="2"/>
</dbReference>
<protein>
    <recommendedName>
        <fullName evidence="3">Carboxylic ester hydrolase</fullName>
        <ecNumber evidence="3">3.1.1.-</ecNumber>
    </recommendedName>
</protein>
<dbReference type="InterPro" id="IPR019826">
    <property type="entry name" value="Carboxylesterase_B_AS"/>
</dbReference>
<evidence type="ECO:0000256" key="1">
    <source>
        <dbReference type="ARBA" id="ARBA00005964"/>
    </source>
</evidence>
<evidence type="ECO:0000313" key="7">
    <source>
        <dbReference type="Proteomes" id="UP000241546"/>
    </source>
</evidence>
<dbReference type="GO" id="GO:0016787">
    <property type="term" value="F:hydrolase activity"/>
    <property type="evidence" value="ECO:0007669"/>
    <property type="project" value="UniProtKB-KW"/>
</dbReference>
<dbReference type="Gene3D" id="3.40.50.1820">
    <property type="entry name" value="alpha/beta hydrolase"/>
    <property type="match status" value="3"/>
</dbReference>
<evidence type="ECO:0000256" key="2">
    <source>
        <dbReference type="ARBA" id="ARBA00022801"/>
    </source>
</evidence>
<reference evidence="7" key="1">
    <citation type="submission" date="2016-07" db="EMBL/GenBank/DDBJ databases">
        <title>Multiple horizontal gene transfer events from other fungi enriched the ability of initially mycotrophic Trichoderma (Ascomycota) to feed on dead plant biomass.</title>
        <authorList>
            <consortium name="DOE Joint Genome Institute"/>
            <person name="Atanasova L."/>
            <person name="Chenthamara K."/>
            <person name="Zhang J."/>
            <person name="Grujic M."/>
            <person name="Henrissat B."/>
            <person name="Kuo A."/>
            <person name="Aerts A."/>
            <person name="Salamov A."/>
            <person name="Lipzen A."/>
            <person name="Labutti K."/>
            <person name="Barry K."/>
            <person name="Miao Y."/>
            <person name="Rahimi M.J."/>
            <person name="Shen Q."/>
            <person name="Grigoriev I.V."/>
            <person name="Kubicek C.P."/>
            <person name="Druzhinina I.S."/>
        </authorList>
    </citation>
    <scope>NUCLEOTIDE SEQUENCE [LARGE SCALE GENOMIC DNA]</scope>
    <source>
        <strain evidence="7">TUCIM 6016</strain>
    </source>
</reference>
<keyword evidence="7" id="KW-1185">Reference proteome</keyword>
<dbReference type="SUPFAM" id="SSF53474">
    <property type="entry name" value="alpha/beta-Hydrolases"/>
    <property type="match status" value="1"/>
</dbReference>
<evidence type="ECO:0000256" key="3">
    <source>
        <dbReference type="RuleBase" id="RU361235"/>
    </source>
</evidence>
<dbReference type="PROSITE" id="PS00122">
    <property type="entry name" value="CARBOXYLESTERASE_B_1"/>
    <property type="match status" value="1"/>
</dbReference>
<evidence type="ECO:0000259" key="5">
    <source>
        <dbReference type="Pfam" id="PF00135"/>
    </source>
</evidence>
<evidence type="ECO:0000256" key="4">
    <source>
        <dbReference type="SAM" id="MobiDB-lite"/>
    </source>
</evidence>
<dbReference type="InterPro" id="IPR050309">
    <property type="entry name" value="Type-B_Carboxylest/Lipase"/>
</dbReference>
<dbReference type="RefSeq" id="XP_024753501.1">
    <property type="nucleotide sequence ID" value="XM_024895861.1"/>
</dbReference>
<dbReference type="EC" id="3.1.1.-" evidence="3"/>
<keyword evidence="2 3" id="KW-0378">Hydrolase</keyword>
<dbReference type="PANTHER" id="PTHR11559">
    <property type="entry name" value="CARBOXYLESTERASE"/>
    <property type="match status" value="1"/>
</dbReference>
<dbReference type="EMBL" id="KZ680207">
    <property type="protein sequence ID" value="PTB70181.1"/>
    <property type="molecule type" value="Genomic_DNA"/>
</dbReference>
<dbReference type="Proteomes" id="UP000241546">
    <property type="component" value="Unassembled WGS sequence"/>
</dbReference>
<feature type="region of interest" description="Disordered" evidence="4">
    <location>
        <begin position="84"/>
        <end position="103"/>
    </location>
</feature>
<name>A0A2T4BLM4_9HYPO</name>
<proteinExistence type="inferred from homology"/>
<dbReference type="InterPro" id="IPR002018">
    <property type="entry name" value="CarbesteraseB"/>
</dbReference>
<organism evidence="6 7">
    <name type="scientific">Trichoderma citrinoviride</name>
    <dbReference type="NCBI Taxonomy" id="58853"/>
    <lineage>
        <taxon>Eukaryota</taxon>
        <taxon>Fungi</taxon>
        <taxon>Dikarya</taxon>
        <taxon>Ascomycota</taxon>
        <taxon>Pezizomycotina</taxon>
        <taxon>Sordariomycetes</taxon>
        <taxon>Hypocreomycetidae</taxon>
        <taxon>Hypocreales</taxon>
        <taxon>Hypocreaceae</taxon>
        <taxon>Trichoderma</taxon>
    </lineage>
</organism>
<feature type="domain" description="Carboxylesterase type B" evidence="5">
    <location>
        <begin position="142"/>
        <end position="282"/>
    </location>
</feature>
<dbReference type="OrthoDB" id="408631at2759"/>
<dbReference type="GeneID" id="36603979"/>
<accession>A0A2T4BLM4</accession>
<evidence type="ECO:0000313" key="6">
    <source>
        <dbReference type="EMBL" id="PTB70181.1"/>
    </source>
</evidence>